<proteinExistence type="predicted"/>
<accession>A0A2S1QZP2</accession>
<organism evidence="1 2">
    <name type="scientific">Flavobacterium album</name>
    <dbReference type="NCBI Taxonomy" id="2175091"/>
    <lineage>
        <taxon>Bacteria</taxon>
        <taxon>Pseudomonadati</taxon>
        <taxon>Bacteroidota</taxon>
        <taxon>Flavobacteriia</taxon>
        <taxon>Flavobacteriales</taxon>
        <taxon>Flavobacteriaceae</taxon>
        <taxon>Flavobacterium</taxon>
    </lineage>
</organism>
<name>A0A2S1QZP2_9FLAO</name>
<gene>
    <name evidence="1" type="ORF">HYN59_12535</name>
</gene>
<sequence length="171" mass="19990">MSKDTAAILKMNHVSNKWELDKDHIFAYRYFDGFTHRLLSIQLYVNILYQYSLHIDFFRPKNSGAPVFYLEGTLPAAIQQQFEKITKIKNFGLKEIYDDDTISMTGISGEQYFFNFNDTTLYTSISGLVTNQLEYFTTMPETIFYSFHQAIKSWTKEVFENLAQLHGIDLS</sequence>
<dbReference type="Proteomes" id="UP000244929">
    <property type="component" value="Chromosome"/>
</dbReference>
<keyword evidence="2" id="KW-1185">Reference proteome</keyword>
<dbReference type="KEGG" id="falb:HYN59_12535"/>
<reference evidence="1 2" key="1">
    <citation type="submission" date="2018-04" db="EMBL/GenBank/DDBJ databases">
        <title>Genome sequencing of Flavobacterium sp. HYN0059.</title>
        <authorList>
            <person name="Yi H."/>
            <person name="Baek C."/>
        </authorList>
    </citation>
    <scope>NUCLEOTIDE SEQUENCE [LARGE SCALE GENOMIC DNA]</scope>
    <source>
        <strain evidence="1 2">HYN0059</strain>
    </source>
</reference>
<protein>
    <submittedName>
        <fullName evidence="1">Uncharacterized protein</fullName>
    </submittedName>
</protein>
<evidence type="ECO:0000313" key="2">
    <source>
        <dbReference type="Proteomes" id="UP000244929"/>
    </source>
</evidence>
<dbReference type="RefSeq" id="WP_108778582.1">
    <property type="nucleotide sequence ID" value="NZ_CP029186.1"/>
</dbReference>
<dbReference type="EMBL" id="CP029186">
    <property type="protein sequence ID" value="AWH85880.1"/>
    <property type="molecule type" value="Genomic_DNA"/>
</dbReference>
<evidence type="ECO:0000313" key="1">
    <source>
        <dbReference type="EMBL" id="AWH85880.1"/>
    </source>
</evidence>
<dbReference type="AlphaFoldDB" id="A0A2S1QZP2"/>